<evidence type="ECO:0000313" key="3">
    <source>
        <dbReference type="Proteomes" id="UP001385951"/>
    </source>
</evidence>
<feature type="compositionally biased region" description="Low complexity" evidence="1">
    <location>
        <begin position="40"/>
        <end position="50"/>
    </location>
</feature>
<feature type="region of interest" description="Disordered" evidence="1">
    <location>
        <begin position="73"/>
        <end position="100"/>
    </location>
</feature>
<gene>
    <name evidence="2" type="ORF">QCA50_020160</name>
</gene>
<evidence type="ECO:0000256" key="1">
    <source>
        <dbReference type="SAM" id="MobiDB-lite"/>
    </source>
</evidence>
<dbReference type="EMBL" id="JASBNA010000101">
    <property type="protein sequence ID" value="KAK7676904.1"/>
    <property type="molecule type" value="Genomic_DNA"/>
</dbReference>
<name>A0AAW0FCC9_9APHY</name>
<comment type="caution">
    <text evidence="2">The sequence shown here is derived from an EMBL/GenBank/DDBJ whole genome shotgun (WGS) entry which is preliminary data.</text>
</comment>
<evidence type="ECO:0000313" key="2">
    <source>
        <dbReference type="EMBL" id="KAK7676904.1"/>
    </source>
</evidence>
<dbReference type="Proteomes" id="UP001385951">
    <property type="component" value="Unassembled WGS sequence"/>
</dbReference>
<feature type="region of interest" description="Disordered" evidence="1">
    <location>
        <begin position="30"/>
        <end position="60"/>
    </location>
</feature>
<accession>A0AAW0FCC9</accession>
<organism evidence="2 3">
    <name type="scientific">Cerrena zonata</name>
    <dbReference type="NCBI Taxonomy" id="2478898"/>
    <lineage>
        <taxon>Eukaryota</taxon>
        <taxon>Fungi</taxon>
        <taxon>Dikarya</taxon>
        <taxon>Basidiomycota</taxon>
        <taxon>Agaricomycotina</taxon>
        <taxon>Agaricomycetes</taxon>
        <taxon>Polyporales</taxon>
        <taxon>Cerrenaceae</taxon>
        <taxon>Cerrena</taxon>
    </lineage>
</organism>
<proteinExistence type="predicted"/>
<keyword evidence="3" id="KW-1185">Reference proteome</keyword>
<dbReference type="AlphaFoldDB" id="A0AAW0FCC9"/>
<reference evidence="2 3" key="1">
    <citation type="submission" date="2022-09" db="EMBL/GenBank/DDBJ databases">
        <authorList>
            <person name="Palmer J.M."/>
        </authorList>
    </citation>
    <scope>NUCLEOTIDE SEQUENCE [LARGE SCALE GENOMIC DNA]</scope>
    <source>
        <strain evidence="2 3">DSM 7382</strain>
    </source>
</reference>
<sequence>MDKSANEPPGEKPSKWRTLTKSILSIARGNRTNAELARTSGSSQSIGDSSTAFSSSGDKGIVRKKTRNFLRVGSSKSIPGTVKDPTKPETTEGYKQVSAC</sequence>
<protein>
    <submittedName>
        <fullName evidence="2">Uncharacterized protein</fullName>
    </submittedName>
</protein>